<dbReference type="KEGG" id="sep:SE_1733"/>
<dbReference type="HOGENOM" id="CLU_128738_4_2_9"/>
<dbReference type="EMBL" id="AE015929">
    <property type="protein sequence ID" value="AAO05332.1"/>
    <property type="molecule type" value="Genomic_DNA"/>
</dbReference>
<dbReference type="eggNOG" id="COG4270">
    <property type="taxonomic scope" value="Bacteria"/>
</dbReference>
<protein>
    <recommendedName>
        <fullName evidence="4">DoxX family membrane protein</fullName>
    </recommendedName>
</protein>
<dbReference type="RefSeq" id="WP_001829969.1">
    <property type="nucleotide sequence ID" value="NC_004461.1"/>
</dbReference>
<name>A0A0H2VIV7_STAES</name>
<evidence type="ECO:0008006" key="4">
    <source>
        <dbReference type="Google" id="ProtNLM"/>
    </source>
</evidence>
<keyword evidence="1" id="KW-1133">Transmembrane helix</keyword>
<sequence length="116" mass="13238">MKVLRFLLGLAFGTAGVLHFTRERQFRNIVPDYLPLQKTAVLVTGVIEIFFGIMLLIKRPASWLKKGINLFLLAVFPANIYMARKGLPLGDKELPKWALYSRLPLQFVLIKAIKKL</sequence>
<keyword evidence="1" id="KW-0472">Membrane</keyword>
<evidence type="ECO:0000313" key="2">
    <source>
        <dbReference type="EMBL" id="AAO05332.1"/>
    </source>
</evidence>
<accession>A0A0H2VIV7</accession>
<dbReference type="PATRIC" id="fig|176280.10.peg.1693"/>
<dbReference type="AlphaFoldDB" id="A0A0H2VIV7"/>
<dbReference type="PANTHER" id="PTHR36974:SF1">
    <property type="entry name" value="DOXX FAMILY MEMBRANE PROTEIN"/>
    <property type="match status" value="1"/>
</dbReference>
<evidence type="ECO:0000313" key="3">
    <source>
        <dbReference type="Proteomes" id="UP000001411"/>
    </source>
</evidence>
<dbReference type="OrthoDB" id="327939at2"/>
<evidence type="ECO:0000256" key="1">
    <source>
        <dbReference type="SAM" id="Phobius"/>
    </source>
</evidence>
<dbReference type="GeneID" id="50018168"/>
<organism evidence="2 3">
    <name type="scientific">Staphylococcus epidermidis (strain ATCC 12228 / FDA PCI 1200)</name>
    <dbReference type="NCBI Taxonomy" id="176280"/>
    <lineage>
        <taxon>Bacteria</taxon>
        <taxon>Bacillati</taxon>
        <taxon>Bacillota</taxon>
        <taxon>Bacilli</taxon>
        <taxon>Bacillales</taxon>
        <taxon>Staphylococcaceae</taxon>
        <taxon>Staphylococcus</taxon>
    </lineage>
</organism>
<keyword evidence="1" id="KW-0812">Transmembrane</keyword>
<reference evidence="2 3" key="1">
    <citation type="journal article" date="2003" name="Mol. Microbiol.">
        <title>Genome-based analysis of virulence genes in a non-biofilm-forming Staphylococcus epidermidis strain (ATCC 12228).</title>
        <authorList>
            <person name="Zhang Y.Q."/>
            <person name="Ren S.X."/>
            <person name="Li H.L."/>
            <person name="Wang Y.X."/>
            <person name="Fu G."/>
            <person name="Yang J."/>
            <person name="Qin Z.Q."/>
            <person name="Miao Y.G."/>
            <person name="Wang W.Y."/>
            <person name="Chen R.S."/>
            <person name="Shen Y."/>
            <person name="Chen Z."/>
            <person name="Yuan Z.H."/>
            <person name="Zhao G.P."/>
            <person name="Qu D."/>
            <person name="Danchin A."/>
            <person name="Wen Y.M."/>
        </authorList>
    </citation>
    <scope>NUCLEOTIDE SEQUENCE [LARGE SCALE GENOMIC DNA]</scope>
    <source>
        <strain evidence="3">ATCC 12228 / FDA PCI 1200</strain>
    </source>
</reference>
<gene>
    <name evidence="2" type="ordered locus">SE_1733</name>
</gene>
<dbReference type="PANTHER" id="PTHR36974">
    <property type="entry name" value="MEMBRANE PROTEIN-RELATED"/>
    <property type="match status" value="1"/>
</dbReference>
<proteinExistence type="predicted"/>
<dbReference type="Proteomes" id="UP000001411">
    <property type="component" value="Chromosome"/>
</dbReference>
<feature type="transmembrane region" description="Helical" evidence="1">
    <location>
        <begin position="39"/>
        <end position="57"/>
    </location>
</feature>